<reference evidence="1" key="1">
    <citation type="submission" date="2018-05" db="EMBL/GenBank/DDBJ databases">
        <authorList>
            <person name="Lanie J.A."/>
            <person name="Ng W.-L."/>
            <person name="Kazmierczak K.M."/>
            <person name="Andrzejewski T.M."/>
            <person name="Davidsen T.M."/>
            <person name="Wayne K.J."/>
            <person name="Tettelin H."/>
            <person name="Glass J.I."/>
            <person name="Rusch D."/>
            <person name="Podicherti R."/>
            <person name="Tsui H.-C.T."/>
            <person name="Winkler M.E."/>
        </authorList>
    </citation>
    <scope>NUCLEOTIDE SEQUENCE</scope>
</reference>
<dbReference type="AlphaFoldDB" id="A0A381WIV6"/>
<evidence type="ECO:0000313" key="1">
    <source>
        <dbReference type="EMBL" id="SVA52231.1"/>
    </source>
</evidence>
<gene>
    <name evidence="1" type="ORF">METZ01_LOCUS105085</name>
</gene>
<sequence length="40" mass="4432">MATLDNVNEVYSLLSDYGFRTTKSVWPLKGDKKPKIGGTT</sequence>
<accession>A0A381WIV6</accession>
<dbReference type="EMBL" id="UINC01011896">
    <property type="protein sequence ID" value="SVA52231.1"/>
    <property type="molecule type" value="Genomic_DNA"/>
</dbReference>
<feature type="non-terminal residue" evidence="1">
    <location>
        <position position="40"/>
    </location>
</feature>
<name>A0A381WIV6_9ZZZZ</name>
<protein>
    <submittedName>
        <fullName evidence="1">Uncharacterized protein</fullName>
    </submittedName>
</protein>
<proteinExistence type="predicted"/>
<organism evidence="1">
    <name type="scientific">marine metagenome</name>
    <dbReference type="NCBI Taxonomy" id="408172"/>
    <lineage>
        <taxon>unclassified sequences</taxon>
        <taxon>metagenomes</taxon>
        <taxon>ecological metagenomes</taxon>
    </lineage>
</organism>